<proteinExistence type="predicted"/>
<name>Q2U3E8_ASPOR</name>
<evidence type="ECO:0000313" key="2">
    <source>
        <dbReference type="EMBL" id="BAE63917.1"/>
    </source>
</evidence>
<feature type="compositionally biased region" description="Basic and acidic residues" evidence="1">
    <location>
        <begin position="80"/>
        <end position="101"/>
    </location>
</feature>
<dbReference type="OMA" id="KSAGAWE"/>
<organism evidence="2 3">
    <name type="scientific">Aspergillus oryzae (strain ATCC 42149 / RIB 40)</name>
    <name type="common">Yellow koji mold</name>
    <dbReference type="NCBI Taxonomy" id="510516"/>
    <lineage>
        <taxon>Eukaryota</taxon>
        <taxon>Fungi</taxon>
        <taxon>Dikarya</taxon>
        <taxon>Ascomycota</taxon>
        <taxon>Pezizomycotina</taxon>
        <taxon>Eurotiomycetes</taxon>
        <taxon>Eurotiomycetidae</taxon>
        <taxon>Eurotiales</taxon>
        <taxon>Aspergillaceae</taxon>
        <taxon>Aspergillus</taxon>
        <taxon>Aspergillus subgen. Circumdati</taxon>
    </lineage>
</organism>
<gene>
    <name evidence="2" type="ORF">AO090038000068</name>
</gene>
<evidence type="ECO:0000256" key="1">
    <source>
        <dbReference type="SAM" id="MobiDB-lite"/>
    </source>
</evidence>
<reference evidence="2 3" key="1">
    <citation type="journal article" date="2005" name="Nature">
        <title>Genome sequencing and analysis of Aspergillus oryzae.</title>
        <authorList>
            <person name="Machida M."/>
            <person name="Asai K."/>
            <person name="Sano M."/>
            <person name="Tanaka T."/>
            <person name="Kumagai T."/>
            <person name="Terai G."/>
            <person name="Kusumoto K."/>
            <person name="Arima T."/>
            <person name="Akita O."/>
            <person name="Kashiwagi Y."/>
            <person name="Abe K."/>
            <person name="Gomi K."/>
            <person name="Horiuchi H."/>
            <person name="Kitamoto K."/>
            <person name="Kobayashi T."/>
            <person name="Takeuchi M."/>
            <person name="Denning D.W."/>
            <person name="Galagan J.E."/>
            <person name="Nierman W.C."/>
            <person name="Yu J."/>
            <person name="Archer D.B."/>
            <person name="Bennett J.W."/>
            <person name="Bhatnagar D."/>
            <person name="Cleveland T.E."/>
            <person name="Fedorova N.D."/>
            <person name="Gotoh O."/>
            <person name="Horikawa H."/>
            <person name="Hosoyama A."/>
            <person name="Ichinomiya M."/>
            <person name="Igarashi R."/>
            <person name="Iwashita K."/>
            <person name="Juvvadi P.R."/>
            <person name="Kato M."/>
            <person name="Kato Y."/>
            <person name="Kin T."/>
            <person name="Kokubun A."/>
            <person name="Maeda H."/>
            <person name="Maeyama N."/>
            <person name="Maruyama J."/>
            <person name="Nagasaki H."/>
            <person name="Nakajima T."/>
            <person name="Oda K."/>
            <person name="Okada K."/>
            <person name="Paulsen I."/>
            <person name="Sakamoto K."/>
            <person name="Sawano T."/>
            <person name="Takahashi M."/>
            <person name="Takase K."/>
            <person name="Terabayashi Y."/>
            <person name="Wortman J."/>
            <person name="Yamada O."/>
            <person name="Yamagata Y."/>
            <person name="Anazawa H."/>
            <person name="Hata Y."/>
            <person name="Koide Y."/>
            <person name="Komori T."/>
            <person name="Koyama Y."/>
            <person name="Minetoki T."/>
            <person name="Suharnan S."/>
            <person name="Tanaka A."/>
            <person name="Isono K."/>
            <person name="Kuhara S."/>
            <person name="Ogasawara N."/>
            <person name="Kikuchi H."/>
        </authorList>
    </citation>
    <scope>NUCLEOTIDE SEQUENCE [LARGE SCALE GENOMIC DNA]</scope>
    <source>
        <strain evidence="3">ATCC 42149 / RIB 40</strain>
    </source>
</reference>
<keyword evidence="3" id="KW-1185">Reference proteome</keyword>
<dbReference type="HOGENOM" id="CLU_121503_0_0_1"/>
<dbReference type="EMBL" id="BA000054">
    <property type="protein sequence ID" value="BAE63917.1"/>
    <property type="molecule type" value="Genomic_DNA"/>
</dbReference>
<dbReference type="GeneID" id="5997145"/>
<sequence>MVKKHLKNIRLASGKTNGQIKLPVAAPLAVPELGRKGFVSRYNDPNHPVNNGKISSVLTGSLFGSKSGLIERAATSIKGSHDSKRIARGEPRSEPIKEKWQRYQRKKKPGLAKNVLQQDVLYRLNVNMPTEDELQQSIAQLEHLMQQAG</sequence>
<dbReference type="EMBL" id="AP007169">
    <property type="protein sequence ID" value="BAE63917.1"/>
    <property type="molecule type" value="Genomic_DNA"/>
</dbReference>
<dbReference type="AlphaFoldDB" id="Q2U3E8"/>
<dbReference type="Proteomes" id="UP000006564">
    <property type="component" value="Chromosome 6"/>
</dbReference>
<feature type="region of interest" description="Disordered" evidence="1">
    <location>
        <begin position="80"/>
        <end position="104"/>
    </location>
</feature>
<protein>
    <submittedName>
        <fullName evidence="2">DNA, SC038</fullName>
    </submittedName>
</protein>
<accession>Q2U3E8</accession>
<dbReference type="KEGG" id="aor:AO090038000068"/>
<evidence type="ECO:0000313" key="3">
    <source>
        <dbReference type="Proteomes" id="UP000006564"/>
    </source>
</evidence>
<dbReference type="RefSeq" id="XP_023092984.1">
    <property type="nucleotide sequence ID" value="XM_023238454.1"/>
</dbReference>